<name>A0A173SCS1_ANAHA</name>
<evidence type="ECO:0000313" key="3">
    <source>
        <dbReference type="Proteomes" id="UP000095553"/>
    </source>
</evidence>
<sequence length="76" mass="9003">MIKYKLDVQEELKKRGYTSYVIRKNKYLSEGTLAKIKRGEPVNMKSLNAICCMLRKNIQDVIEIEITDEEKIKYFV</sequence>
<gene>
    <name evidence="2" type="ORF">ERS852571_01067</name>
</gene>
<evidence type="ECO:0000259" key="1">
    <source>
        <dbReference type="Pfam" id="PF13443"/>
    </source>
</evidence>
<reference evidence="2 3" key="1">
    <citation type="submission" date="2015-09" db="EMBL/GenBank/DDBJ databases">
        <authorList>
            <consortium name="Pathogen Informatics"/>
        </authorList>
    </citation>
    <scope>NUCLEOTIDE SEQUENCE [LARGE SCALE GENOMIC DNA]</scope>
    <source>
        <strain evidence="2 3">2789STDY5834959</strain>
    </source>
</reference>
<dbReference type="RefSeq" id="WP_055072554.1">
    <property type="nucleotide sequence ID" value="NZ_CYXY01000005.1"/>
</dbReference>
<dbReference type="Proteomes" id="UP000095553">
    <property type="component" value="Unassembled WGS sequence"/>
</dbReference>
<protein>
    <submittedName>
        <fullName evidence="2">Predicted transcriptional regulator</fullName>
    </submittedName>
</protein>
<proteinExistence type="predicted"/>
<dbReference type="Pfam" id="PF13443">
    <property type="entry name" value="HTH_26"/>
    <property type="match status" value="1"/>
</dbReference>
<dbReference type="InterPro" id="IPR001387">
    <property type="entry name" value="Cro/C1-type_HTH"/>
</dbReference>
<dbReference type="AlphaFoldDB" id="A0A173SCS1"/>
<dbReference type="EMBL" id="CYXY01000005">
    <property type="protein sequence ID" value="CUM87058.1"/>
    <property type="molecule type" value="Genomic_DNA"/>
</dbReference>
<feature type="domain" description="HTH cro/C1-type" evidence="1">
    <location>
        <begin position="10"/>
        <end position="65"/>
    </location>
</feature>
<organism evidence="2 3">
    <name type="scientific">Anaerostipes hadrus</name>
    <dbReference type="NCBI Taxonomy" id="649756"/>
    <lineage>
        <taxon>Bacteria</taxon>
        <taxon>Bacillati</taxon>
        <taxon>Bacillota</taxon>
        <taxon>Clostridia</taxon>
        <taxon>Lachnospirales</taxon>
        <taxon>Lachnospiraceae</taxon>
        <taxon>Anaerostipes</taxon>
    </lineage>
</organism>
<evidence type="ECO:0000313" key="2">
    <source>
        <dbReference type="EMBL" id="CUM87058.1"/>
    </source>
</evidence>
<accession>A0A173SCS1</accession>